<evidence type="ECO:0000256" key="1">
    <source>
        <dbReference type="SAM" id="MobiDB-lite"/>
    </source>
</evidence>
<keyword evidence="5" id="KW-1185">Reference proteome</keyword>
<evidence type="ECO:0000313" key="5">
    <source>
        <dbReference type="Proteomes" id="UP000799302"/>
    </source>
</evidence>
<dbReference type="PROSITE" id="PS50948">
    <property type="entry name" value="PAN"/>
    <property type="match status" value="2"/>
</dbReference>
<reference evidence="4" key="1">
    <citation type="journal article" date="2020" name="Stud. Mycol.">
        <title>101 Dothideomycetes genomes: a test case for predicting lifestyles and emergence of pathogens.</title>
        <authorList>
            <person name="Haridas S."/>
            <person name="Albert R."/>
            <person name="Binder M."/>
            <person name="Bloem J."/>
            <person name="Labutti K."/>
            <person name="Salamov A."/>
            <person name="Andreopoulos B."/>
            <person name="Baker S."/>
            <person name="Barry K."/>
            <person name="Bills G."/>
            <person name="Bluhm B."/>
            <person name="Cannon C."/>
            <person name="Castanera R."/>
            <person name="Culley D."/>
            <person name="Daum C."/>
            <person name="Ezra D."/>
            <person name="Gonzalez J."/>
            <person name="Henrissat B."/>
            <person name="Kuo A."/>
            <person name="Liang C."/>
            <person name="Lipzen A."/>
            <person name="Lutzoni F."/>
            <person name="Magnuson J."/>
            <person name="Mondo S."/>
            <person name="Nolan M."/>
            <person name="Ohm R."/>
            <person name="Pangilinan J."/>
            <person name="Park H.-J."/>
            <person name="Ramirez L."/>
            <person name="Alfaro M."/>
            <person name="Sun H."/>
            <person name="Tritt A."/>
            <person name="Yoshinaga Y."/>
            <person name="Zwiers L.-H."/>
            <person name="Turgeon B."/>
            <person name="Goodwin S."/>
            <person name="Spatafora J."/>
            <person name="Crous P."/>
            <person name="Grigoriev I."/>
        </authorList>
    </citation>
    <scope>NUCLEOTIDE SEQUENCE</scope>
    <source>
        <strain evidence="4">CBS 115976</strain>
    </source>
</reference>
<sequence>MFSSISLAIFLSTTLVSSQSISCGVNGYDKGVSAYYSSTKSSIATYAGCSGQCQNDASCKSFAVGSSTCLLYSTSVASNVNKITSSPYVFYDKACISASSSSTSAKQSIAATSTASSTLVKVTSSSSISVPQTKSTTSVFSSQATVLSTSSAPPTTKSSSGPQVPSTSSRQQSSSSSVQLSPSTSLQQSSSVLVQQASSTSSAPTTSLSAPAVCGSPGYDSGTPQAFFYDDTLANSNFTSCSAICLANSACRSFAAGGACLLYAAPVTGNFVAVAGSPYSFYDRSCIPVPSSSSAIVSSTSLLPATSTSSTASASSSACSPYFLSRGGTDSPPAANTIVTIEVDTAEECYTQGCLPHSDCLSFVFYTGYMSTCWASNVTVNNLPYSQRTAAAFYGAYARQNCTTSS</sequence>
<feature type="chain" id="PRO_5025553804" description="Apple domain-containing protein" evidence="2">
    <location>
        <begin position="19"/>
        <end position="406"/>
    </location>
</feature>
<keyword evidence="2" id="KW-0732">Signal</keyword>
<name>A0A6A6UGB0_9PEZI</name>
<accession>A0A6A6UGB0</accession>
<evidence type="ECO:0000259" key="3">
    <source>
        <dbReference type="PROSITE" id="PS50948"/>
    </source>
</evidence>
<feature type="domain" description="Apple" evidence="3">
    <location>
        <begin position="23"/>
        <end position="95"/>
    </location>
</feature>
<dbReference type="Proteomes" id="UP000799302">
    <property type="component" value="Unassembled WGS sequence"/>
</dbReference>
<evidence type="ECO:0000256" key="2">
    <source>
        <dbReference type="SAM" id="SignalP"/>
    </source>
</evidence>
<dbReference type="OrthoDB" id="3556996at2759"/>
<feature type="signal peptide" evidence="2">
    <location>
        <begin position="1"/>
        <end position="18"/>
    </location>
</feature>
<dbReference type="InterPro" id="IPR003609">
    <property type="entry name" value="Pan_app"/>
</dbReference>
<evidence type="ECO:0000313" key="4">
    <source>
        <dbReference type="EMBL" id="KAF2670696.1"/>
    </source>
</evidence>
<proteinExistence type="predicted"/>
<dbReference type="AlphaFoldDB" id="A0A6A6UGB0"/>
<dbReference type="EMBL" id="MU004233">
    <property type="protein sequence ID" value="KAF2670696.1"/>
    <property type="molecule type" value="Genomic_DNA"/>
</dbReference>
<protein>
    <recommendedName>
        <fullName evidence="3">Apple domain-containing protein</fullName>
    </recommendedName>
</protein>
<feature type="region of interest" description="Disordered" evidence="1">
    <location>
        <begin position="148"/>
        <end position="182"/>
    </location>
</feature>
<gene>
    <name evidence="4" type="ORF">BT63DRAFT_422999</name>
</gene>
<organism evidence="4 5">
    <name type="scientific">Microthyrium microscopicum</name>
    <dbReference type="NCBI Taxonomy" id="703497"/>
    <lineage>
        <taxon>Eukaryota</taxon>
        <taxon>Fungi</taxon>
        <taxon>Dikarya</taxon>
        <taxon>Ascomycota</taxon>
        <taxon>Pezizomycotina</taxon>
        <taxon>Dothideomycetes</taxon>
        <taxon>Dothideomycetes incertae sedis</taxon>
        <taxon>Microthyriales</taxon>
        <taxon>Microthyriaceae</taxon>
        <taxon>Microthyrium</taxon>
    </lineage>
</organism>
<feature type="domain" description="Apple" evidence="3">
    <location>
        <begin position="214"/>
        <end position="286"/>
    </location>
</feature>